<evidence type="ECO:0000256" key="12">
    <source>
        <dbReference type="SAM" id="MobiDB-lite"/>
    </source>
</evidence>
<feature type="domain" description="C2H2-type" evidence="13">
    <location>
        <begin position="362"/>
        <end position="389"/>
    </location>
</feature>
<feature type="domain" description="C2H2-type" evidence="13">
    <location>
        <begin position="418"/>
        <end position="445"/>
    </location>
</feature>
<dbReference type="FunFam" id="3.30.160.60:FF:000624">
    <property type="entry name" value="zinc finger protein 697"/>
    <property type="match status" value="1"/>
</dbReference>
<evidence type="ECO:0000256" key="5">
    <source>
        <dbReference type="ARBA" id="ARBA00022771"/>
    </source>
</evidence>
<dbReference type="FunFam" id="3.30.160.60:FF:000045">
    <property type="entry name" value="ZFP69 zinc finger protein B"/>
    <property type="match status" value="1"/>
</dbReference>
<accession>A0A8C8VJ54</accession>
<feature type="domain" description="C2H2-type" evidence="13">
    <location>
        <begin position="125"/>
        <end position="152"/>
    </location>
</feature>
<feature type="domain" description="C2H2-type" evidence="13">
    <location>
        <begin position="97"/>
        <end position="124"/>
    </location>
</feature>
<evidence type="ECO:0000256" key="9">
    <source>
        <dbReference type="ARBA" id="ARBA00023163"/>
    </source>
</evidence>
<dbReference type="Pfam" id="PF00096">
    <property type="entry name" value="zf-C2H2"/>
    <property type="match status" value="9"/>
</dbReference>
<dbReference type="FunFam" id="3.30.160.60:FF:000446">
    <property type="entry name" value="Zinc finger protein"/>
    <property type="match status" value="2"/>
</dbReference>
<organism evidence="14 15">
    <name type="scientific">Pelusios castaneus</name>
    <name type="common">West African mud turtle</name>
    <dbReference type="NCBI Taxonomy" id="367368"/>
    <lineage>
        <taxon>Eukaryota</taxon>
        <taxon>Metazoa</taxon>
        <taxon>Chordata</taxon>
        <taxon>Craniata</taxon>
        <taxon>Vertebrata</taxon>
        <taxon>Euteleostomi</taxon>
        <taxon>Archelosauria</taxon>
        <taxon>Testudinata</taxon>
        <taxon>Testudines</taxon>
        <taxon>Pleurodira</taxon>
        <taxon>Pelomedusidae</taxon>
        <taxon>Pelusios</taxon>
    </lineage>
</organism>
<evidence type="ECO:0000313" key="15">
    <source>
        <dbReference type="Proteomes" id="UP000694393"/>
    </source>
</evidence>
<dbReference type="Proteomes" id="UP000694393">
    <property type="component" value="Unplaced"/>
</dbReference>
<dbReference type="SUPFAM" id="SSF57667">
    <property type="entry name" value="beta-beta-alpha zinc fingers"/>
    <property type="match status" value="4"/>
</dbReference>
<reference evidence="14" key="2">
    <citation type="submission" date="2025-09" db="UniProtKB">
        <authorList>
            <consortium name="Ensembl"/>
        </authorList>
    </citation>
    <scope>IDENTIFICATION</scope>
</reference>
<reference evidence="14" key="1">
    <citation type="submission" date="2025-08" db="UniProtKB">
        <authorList>
            <consortium name="Ensembl"/>
        </authorList>
    </citation>
    <scope>IDENTIFICATION</scope>
</reference>
<keyword evidence="6" id="KW-0862">Zinc</keyword>
<dbReference type="Ensembl" id="ENSPCET00000011866.1">
    <property type="protein sequence ID" value="ENSPCEP00000011491.1"/>
    <property type="gene ID" value="ENSPCEG00000009085.1"/>
</dbReference>
<evidence type="ECO:0000256" key="7">
    <source>
        <dbReference type="ARBA" id="ARBA00023015"/>
    </source>
</evidence>
<protein>
    <submittedName>
        <fullName evidence="14">Zinc finger protein 579</fullName>
    </submittedName>
</protein>
<evidence type="ECO:0000256" key="4">
    <source>
        <dbReference type="ARBA" id="ARBA00022737"/>
    </source>
</evidence>
<proteinExistence type="inferred from homology"/>
<dbReference type="SMART" id="SM00355">
    <property type="entry name" value="ZnF_C2H2"/>
    <property type="match status" value="10"/>
</dbReference>
<dbReference type="PANTHER" id="PTHR24377">
    <property type="entry name" value="IP01015P-RELATED"/>
    <property type="match status" value="1"/>
</dbReference>
<dbReference type="GO" id="GO:0008270">
    <property type="term" value="F:zinc ion binding"/>
    <property type="evidence" value="ECO:0007669"/>
    <property type="project" value="UniProtKB-KW"/>
</dbReference>
<evidence type="ECO:0000256" key="6">
    <source>
        <dbReference type="ARBA" id="ARBA00022833"/>
    </source>
</evidence>
<dbReference type="GO" id="GO:0005634">
    <property type="term" value="C:nucleus"/>
    <property type="evidence" value="ECO:0007669"/>
    <property type="project" value="UniProtKB-SubCell"/>
</dbReference>
<evidence type="ECO:0000256" key="3">
    <source>
        <dbReference type="ARBA" id="ARBA00022723"/>
    </source>
</evidence>
<sequence>METELAKSPTSTPPPALVLPPDSLQEEPAPEIPSRSLHRQPHQCSLCRRRFAQAHGLRQHRCQPRGTPTQCLAGSESFPTEVAPGSHRCSSGAKRGHQCRVCGKRFKFPYYLARHSLTHNRQKPFQCPVCCKAFRRPAHLARHQHTHDRQRPCRRAACPQRLPEPAERLHQQAGCKGEGADEKQVLLQEDWTLLCLACQEAFETKGELKAHKCFKARDRAGPDSAKRHQCSVCHKFFARPWSLSRHHLVHTGEKPFACPDCGMTFRLSSYLKQHSRTHRAGAGELPFGCPLCHQCFPTPGELASHQQAHEEDAVTASSGAVEQPGTVLAPRKGYECSVCGKAFKSKYDLATHFLIHTGELPYQCSQCGKRFRRLSHLKQHHVTHTGARPFQCVLCQKEFKRLADLARHRQVHEGDKPHQCGVCHKFFSRAYSLLRHQRGHRPELLASTQPEIFLSNSCFDSQDHSAFCTPEEEEDEEWGMPGGSGQGS</sequence>
<dbReference type="GO" id="GO:0003677">
    <property type="term" value="F:DNA binding"/>
    <property type="evidence" value="ECO:0007669"/>
    <property type="project" value="UniProtKB-KW"/>
</dbReference>
<dbReference type="FunFam" id="3.30.160.60:FF:000508">
    <property type="entry name" value="Myeloid zinc finger 1"/>
    <property type="match status" value="1"/>
</dbReference>
<keyword evidence="10" id="KW-0539">Nucleus</keyword>
<evidence type="ECO:0000256" key="1">
    <source>
        <dbReference type="ARBA" id="ARBA00004123"/>
    </source>
</evidence>
<name>A0A8C8VJ54_9SAUR</name>
<dbReference type="Gene3D" id="3.30.160.60">
    <property type="entry name" value="Classic Zinc Finger"/>
    <property type="match status" value="8"/>
</dbReference>
<keyword evidence="15" id="KW-1185">Reference proteome</keyword>
<evidence type="ECO:0000256" key="8">
    <source>
        <dbReference type="ARBA" id="ARBA00023125"/>
    </source>
</evidence>
<comment type="subcellular location">
    <subcellularLocation>
        <location evidence="1">Nucleus</location>
    </subcellularLocation>
</comment>
<keyword evidence="8" id="KW-0238">DNA-binding</keyword>
<feature type="region of interest" description="Disordered" evidence="12">
    <location>
        <begin position="1"/>
        <end position="37"/>
    </location>
</feature>
<dbReference type="InterPro" id="IPR013087">
    <property type="entry name" value="Znf_C2H2_type"/>
</dbReference>
<evidence type="ECO:0000259" key="13">
    <source>
        <dbReference type="PROSITE" id="PS50157"/>
    </source>
</evidence>
<comment type="similarity">
    <text evidence="2">Belongs to the krueppel C2H2-type zinc-finger protein family.</text>
</comment>
<keyword evidence="7" id="KW-0805">Transcription regulation</keyword>
<dbReference type="InterPro" id="IPR050826">
    <property type="entry name" value="Krueppel_C2H2_ZnFinger"/>
</dbReference>
<dbReference type="PROSITE" id="PS00028">
    <property type="entry name" value="ZINC_FINGER_C2H2_1"/>
    <property type="match status" value="9"/>
</dbReference>
<dbReference type="FunFam" id="3.30.160.60:FF:001498">
    <property type="entry name" value="Zinc finger protein 404"/>
    <property type="match status" value="1"/>
</dbReference>
<feature type="domain" description="C2H2-type" evidence="13">
    <location>
        <begin position="228"/>
        <end position="255"/>
    </location>
</feature>
<evidence type="ECO:0000256" key="10">
    <source>
        <dbReference type="ARBA" id="ARBA00023242"/>
    </source>
</evidence>
<dbReference type="GO" id="GO:0042802">
    <property type="term" value="F:identical protein binding"/>
    <property type="evidence" value="ECO:0007669"/>
    <property type="project" value="UniProtKB-ARBA"/>
</dbReference>
<evidence type="ECO:0000256" key="2">
    <source>
        <dbReference type="ARBA" id="ARBA00006991"/>
    </source>
</evidence>
<dbReference type="InterPro" id="IPR036236">
    <property type="entry name" value="Znf_C2H2_sf"/>
</dbReference>
<feature type="domain" description="C2H2-type" evidence="13">
    <location>
        <begin position="390"/>
        <end position="417"/>
    </location>
</feature>
<keyword evidence="9" id="KW-0804">Transcription</keyword>
<feature type="domain" description="C2H2-type" evidence="13">
    <location>
        <begin position="334"/>
        <end position="361"/>
    </location>
</feature>
<keyword evidence="5 11" id="KW-0863">Zinc-finger</keyword>
<evidence type="ECO:0000313" key="14">
    <source>
        <dbReference type="Ensembl" id="ENSPCEP00000011491.1"/>
    </source>
</evidence>
<feature type="domain" description="C2H2-type" evidence="13">
    <location>
        <begin position="256"/>
        <end position="278"/>
    </location>
</feature>
<keyword evidence="4" id="KW-0677">Repeat</keyword>
<dbReference type="AlphaFoldDB" id="A0A8C8VJ54"/>
<keyword evidence="3" id="KW-0479">Metal-binding</keyword>
<feature type="domain" description="C2H2-type" evidence="13">
    <location>
        <begin position="287"/>
        <end position="314"/>
    </location>
</feature>
<evidence type="ECO:0000256" key="11">
    <source>
        <dbReference type="PROSITE-ProRule" id="PRU00042"/>
    </source>
</evidence>
<dbReference type="PROSITE" id="PS50157">
    <property type="entry name" value="ZINC_FINGER_C2H2_2"/>
    <property type="match status" value="9"/>
</dbReference>